<organism evidence="1 2">
    <name type="scientific">Shewanella electrica</name>
    <dbReference type="NCBI Taxonomy" id="515560"/>
    <lineage>
        <taxon>Bacteria</taxon>
        <taxon>Pseudomonadati</taxon>
        <taxon>Pseudomonadota</taxon>
        <taxon>Gammaproteobacteria</taxon>
        <taxon>Alteromonadales</taxon>
        <taxon>Shewanellaceae</taxon>
        <taxon>Shewanella</taxon>
    </lineage>
</organism>
<protein>
    <submittedName>
        <fullName evidence="1">Uncharacterized protein</fullName>
    </submittedName>
</protein>
<proteinExistence type="predicted"/>
<dbReference type="Proteomes" id="UP001201549">
    <property type="component" value="Unassembled WGS sequence"/>
</dbReference>
<keyword evidence="2" id="KW-1185">Reference proteome</keyword>
<name>A0ABT2FVJ8_9GAMM</name>
<sequence length="60" mass="6563">KDEPLPEKKCGWMGAEHLGEQRNPDKILDESAQSWQVVSVTRNVSSVPSQGEMGTLLVLG</sequence>
<evidence type="ECO:0000313" key="1">
    <source>
        <dbReference type="EMBL" id="MCS4559111.1"/>
    </source>
</evidence>
<dbReference type="EMBL" id="JAKOGG010000771">
    <property type="protein sequence ID" value="MCS4559111.1"/>
    <property type="molecule type" value="Genomic_DNA"/>
</dbReference>
<reference evidence="2" key="1">
    <citation type="submission" date="2023-07" db="EMBL/GenBank/DDBJ databases">
        <title>Shewanella mangrovi sp. nov., an acetaldehyde- degrading bacterium isolated from mangrove sediment.</title>
        <authorList>
            <person name="Liu Y."/>
        </authorList>
    </citation>
    <scope>NUCLEOTIDE SEQUENCE [LARGE SCALE GENOMIC DNA]</scope>
    <source>
        <strain evidence="2">C32</strain>
    </source>
</reference>
<evidence type="ECO:0000313" key="2">
    <source>
        <dbReference type="Proteomes" id="UP001201549"/>
    </source>
</evidence>
<feature type="non-terminal residue" evidence="1">
    <location>
        <position position="1"/>
    </location>
</feature>
<comment type="caution">
    <text evidence="1">The sequence shown here is derived from an EMBL/GenBank/DDBJ whole genome shotgun (WGS) entry which is preliminary data.</text>
</comment>
<gene>
    <name evidence="1" type="ORF">L9G74_22070</name>
</gene>
<accession>A0ABT2FVJ8</accession>